<dbReference type="RefSeq" id="WP_285999207.1">
    <property type="nucleotide sequence ID" value="NZ_CP127295.1"/>
</dbReference>
<dbReference type="Proteomes" id="UP001239397">
    <property type="component" value="Chromosome"/>
</dbReference>
<dbReference type="PROSITE" id="PS51898">
    <property type="entry name" value="TYR_RECOMBINASE"/>
    <property type="match status" value="1"/>
</dbReference>
<evidence type="ECO:0000259" key="5">
    <source>
        <dbReference type="PROSITE" id="PS51898"/>
    </source>
</evidence>
<keyword evidence="2" id="KW-0238">DNA-binding</keyword>
<evidence type="ECO:0000313" key="6">
    <source>
        <dbReference type="EMBL" id="WIY02800.1"/>
    </source>
</evidence>
<evidence type="ECO:0000256" key="1">
    <source>
        <dbReference type="ARBA" id="ARBA00008857"/>
    </source>
</evidence>
<dbReference type="InterPro" id="IPR013762">
    <property type="entry name" value="Integrase-like_cat_sf"/>
</dbReference>
<sequence length="421" mass="47826">MGHIQDRWFRDKEDPETGKPVLNAKGKPVQERTSLYGKGLRYKVRYLDPDKVERSRSFPDGKLTAAREFLTKMENDVYAGTYADPTAGKVKFRVYAETVMASRSQDESTVYIEKSRLENQVYPFLGGKLLSSFKTPEPIREWLAWLRKQDKETSATYQRTLFDLVSSILDAAVADGKIKKNPCRDASIQAPKRIQRKVVPWPDSRLRRIELALPARFKPCVPLGAGLGLRQGEMFAFSLDNVDRREMVYHCTRQMVTVGSERKFKLPKGHKTRTIPIGRGVLDALDAYAELFPPTRITLPWAERDGRAFETINVLMVNKHGELYKRTAFNYVIWQPAFKAAGLSYEDRDDGMHALRHLFASSMLARGVSVKELAAYLGHTNEGFTLKVYTHLMPSSHERARAAADEMFKPRTAAGEAEETA</sequence>
<dbReference type="SUPFAM" id="SSF56349">
    <property type="entry name" value="DNA breaking-rejoining enzymes"/>
    <property type="match status" value="1"/>
</dbReference>
<reference evidence="6 7" key="1">
    <citation type="submission" date="2023-06" db="EMBL/GenBank/DDBJ databases">
        <authorList>
            <person name="Oyuntsetseg B."/>
            <person name="Kim S.B."/>
        </authorList>
    </citation>
    <scope>NUCLEOTIDE SEQUENCE [LARGE SCALE GENOMIC DNA]</scope>
    <source>
        <strain evidence="6 7">4-36</strain>
    </source>
</reference>
<feature type="domain" description="Tyr recombinase" evidence="5">
    <location>
        <begin position="196"/>
        <end position="405"/>
    </location>
</feature>
<dbReference type="GO" id="GO:0003677">
    <property type="term" value="F:DNA binding"/>
    <property type="evidence" value="ECO:0007669"/>
    <property type="project" value="UniProtKB-KW"/>
</dbReference>
<dbReference type="GO" id="GO:0006310">
    <property type="term" value="P:DNA recombination"/>
    <property type="evidence" value="ECO:0007669"/>
    <property type="project" value="UniProtKB-KW"/>
</dbReference>
<accession>A0A9Y2JRW4</accession>
<dbReference type="AlphaFoldDB" id="A0A9Y2JRW4"/>
<keyword evidence="3" id="KW-0233">DNA recombination</keyword>
<dbReference type="Pfam" id="PF00589">
    <property type="entry name" value="Phage_integrase"/>
    <property type="match status" value="1"/>
</dbReference>
<evidence type="ECO:0000256" key="4">
    <source>
        <dbReference type="SAM" id="MobiDB-lite"/>
    </source>
</evidence>
<evidence type="ECO:0000256" key="2">
    <source>
        <dbReference type="ARBA" id="ARBA00023125"/>
    </source>
</evidence>
<dbReference type="EMBL" id="CP127295">
    <property type="protein sequence ID" value="WIY02800.1"/>
    <property type="molecule type" value="Genomic_DNA"/>
</dbReference>
<keyword evidence="7" id="KW-1185">Reference proteome</keyword>
<evidence type="ECO:0000256" key="3">
    <source>
        <dbReference type="ARBA" id="ARBA00023172"/>
    </source>
</evidence>
<dbReference type="Gene3D" id="1.10.443.10">
    <property type="entry name" value="Intergrase catalytic core"/>
    <property type="match status" value="1"/>
</dbReference>
<proteinExistence type="inferred from homology"/>
<gene>
    <name evidence="6" type="ORF">QRX60_02675</name>
</gene>
<dbReference type="InterPro" id="IPR002104">
    <property type="entry name" value="Integrase_catalytic"/>
</dbReference>
<dbReference type="KEGG" id="amog:QRX60_02675"/>
<dbReference type="InterPro" id="IPR010998">
    <property type="entry name" value="Integrase_recombinase_N"/>
</dbReference>
<feature type="region of interest" description="Disordered" evidence="4">
    <location>
        <begin position="1"/>
        <end position="25"/>
    </location>
</feature>
<organism evidence="6 7">
    <name type="scientific">Amycolatopsis mongoliensis</name>
    <dbReference type="NCBI Taxonomy" id="715475"/>
    <lineage>
        <taxon>Bacteria</taxon>
        <taxon>Bacillati</taxon>
        <taxon>Actinomycetota</taxon>
        <taxon>Actinomycetes</taxon>
        <taxon>Pseudonocardiales</taxon>
        <taxon>Pseudonocardiaceae</taxon>
        <taxon>Amycolatopsis</taxon>
    </lineage>
</organism>
<dbReference type="PANTHER" id="PTHR30349">
    <property type="entry name" value="PHAGE INTEGRASE-RELATED"/>
    <property type="match status" value="1"/>
</dbReference>
<evidence type="ECO:0000313" key="7">
    <source>
        <dbReference type="Proteomes" id="UP001239397"/>
    </source>
</evidence>
<dbReference type="PANTHER" id="PTHR30349:SF64">
    <property type="entry name" value="PROPHAGE INTEGRASE INTD-RELATED"/>
    <property type="match status" value="1"/>
</dbReference>
<name>A0A9Y2JRW4_9PSEU</name>
<dbReference type="InterPro" id="IPR050090">
    <property type="entry name" value="Tyrosine_recombinase_XerCD"/>
</dbReference>
<comment type="similarity">
    <text evidence="1">Belongs to the 'phage' integrase family.</text>
</comment>
<dbReference type="Gene3D" id="1.10.150.130">
    <property type="match status" value="1"/>
</dbReference>
<feature type="compositionally biased region" description="Basic and acidic residues" evidence="4">
    <location>
        <begin position="1"/>
        <end position="17"/>
    </location>
</feature>
<protein>
    <submittedName>
        <fullName evidence="6">Tyrosine-type recombinase/integrase</fullName>
    </submittedName>
</protein>
<dbReference type="GO" id="GO:0015074">
    <property type="term" value="P:DNA integration"/>
    <property type="evidence" value="ECO:0007669"/>
    <property type="project" value="InterPro"/>
</dbReference>
<dbReference type="InterPro" id="IPR011010">
    <property type="entry name" value="DNA_brk_join_enz"/>
</dbReference>